<name>A0A3S3NJH3_9ACAR</name>
<sequence>LRIRVIRLALKLIASILYVTRVILDKGPDFANCYDCPIAVANNNSSQASTPIPFTNSPYFNPTAFPVNKGPINW</sequence>
<protein>
    <submittedName>
        <fullName evidence="2">Uncharacterized protein</fullName>
    </submittedName>
</protein>
<reference evidence="2" key="2">
    <citation type="submission" date="2018-11" db="EMBL/GenBank/DDBJ databases">
        <title>Trombidioid mite genomics.</title>
        <authorList>
            <person name="Dong X."/>
        </authorList>
    </citation>
    <scope>NUCLEOTIDE SEQUENCE</scope>
    <source>
        <strain evidence="2">UoL-WK</strain>
    </source>
</reference>
<accession>A0A3S3NJH3</accession>
<evidence type="ECO:0000256" key="1">
    <source>
        <dbReference type="SAM" id="SignalP"/>
    </source>
</evidence>
<reference evidence="2 4" key="1">
    <citation type="journal article" date="2018" name="Gigascience">
        <title>Genomes of trombidid mites reveal novel predicted allergens and laterally-transferred genes associated with secondary metabolism.</title>
        <authorList>
            <person name="Dong X."/>
            <person name="Chaisiri K."/>
            <person name="Xia D."/>
            <person name="Armstrong S.D."/>
            <person name="Fang Y."/>
            <person name="Donnelly M.J."/>
            <person name="Kadowaki T."/>
            <person name="McGarry J.W."/>
            <person name="Darby A.C."/>
            <person name="Makepeace B.L."/>
        </authorList>
    </citation>
    <scope>NUCLEOTIDE SEQUENCE [LARGE SCALE GENOMIC DNA]</scope>
    <source>
        <strain evidence="2">UoL-WK</strain>
    </source>
</reference>
<dbReference type="AlphaFoldDB" id="A0A3S3NJH3"/>
<evidence type="ECO:0000313" key="4">
    <source>
        <dbReference type="Proteomes" id="UP000285301"/>
    </source>
</evidence>
<proteinExistence type="predicted"/>
<dbReference type="OrthoDB" id="6537958at2759"/>
<feature type="signal peptide" evidence="1">
    <location>
        <begin position="1"/>
        <end position="24"/>
    </location>
</feature>
<feature type="chain" id="PRO_5036344705" evidence="1">
    <location>
        <begin position="25"/>
        <end position="74"/>
    </location>
</feature>
<evidence type="ECO:0000313" key="2">
    <source>
        <dbReference type="EMBL" id="RWS03932.1"/>
    </source>
</evidence>
<feature type="non-terminal residue" evidence="2">
    <location>
        <position position="1"/>
    </location>
</feature>
<feature type="non-terminal residue" evidence="2">
    <location>
        <position position="74"/>
    </location>
</feature>
<keyword evidence="1" id="KW-0732">Signal</keyword>
<dbReference type="EMBL" id="NCKU01006005">
    <property type="protein sequence ID" value="RWS03932.1"/>
    <property type="molecule type" value="Genomic_DNA"/>
</dbReference>
<dbReference type="Proteomes" id="UP000285301">
    <property type="component" value="Unassembled WGS sequence"/>
</dbReference>
<keyword evidence="4" id="KW-1185">Reference proteome</keyword>
<dbReference type="EMBL" id="NCKU01006001">
    <property type="protein sequence ID" value="RWS03937.1"/>
    <property type="molecule type" value="Genomic_DNA"/>
</dbReference>
<organism evidence="2 4">
    <name type="scientific">Dinothrombium tinctorium</name>
    <dbReference type="NCBI Taxonomy" id="1965070"/>
    <lineage>
        <taxon>Eukaryota</taxon>
        <taxon>Metazoa</taxon>
        <taxon>Ecdysozoa</taxon>
        <taxon>Arthropoda</taxon>
        <taxon>Chelicerata</taxon>
        <taxon>Arachnida</taxon>
        <taxon>Acari</taxon>
        <taxon>Acariformes</taxon>
        <taxon>Trombidiformes</taxon>
        <taxon>Prostigmata</taxon>
        <taxon>Anystina</taxon>
        <taxon>Parasitengona</taxon>
        <taxon>Trombidioidea</taxon>
        <taxon>Trombidiidae</taxon>
        <taxon>Dinothrombium</taxon>
    </lineage>
</organism>
<gene>
    <name evidence="2" type="ORF">B4U79_03601</name>
    <name evidence="3" type="ORF">B4U79_15092</name>
</gene>
<evidence type="ECO:0000313" key="3">
    <source>
        <dbReference type="EMBL" id="RWS03937.1"/>
    </source>
</evidence>
<comment type="caution">
    <text evidence="2">The sequence shown here is derived from an EMBL/GenBank/DDBJ whole genome shotgun (WGS) entry which is preliminary data.</text>
</comment>